<feature type="non-terminal residue" evidence="1">
    <location>
        <position position="1"/>
    </location>
</feature>
<protein>
    <submittedName>
        <fullName evidence="1">Uncharacterized protein</fullName>
    </submittedName>
</protein>
<accession>X1DR79</accession>
<reference evidence="1" key="1">
    <citation type="journal article" date="2014" name="Front. Microbiol.">
        <title>High frequency of phylogenetically diverse reductive dehalogenase-homologous genes in deep subseafloor sedimentary metagenomes.</title>
        <authorList>
            <person name="Kawai M."/>
            <person name="Futagami T."/>
            <person name="Toyoda A."/>
            <person name="Takaki Y."/>
            <person name="Nishi S."/>
            <person name="Hori S."/>
            <person name="Arai W."/>
            <person name="Tsubouchi T."/>
            <person name="Morono Y."/>
            <person name="Uchiyama I."/>
            <person name="Ito T."/>
            <person name="Fujiyama A."/>
            <person name="Inagaki F."/>
            <person name="Takami H."/>
        </authorList>
    </citation>
    <scope>NUCLEOTIDE SEQUENCE</scope>
    <source>
        <strain evidence="1">Expedition CK06-06</strain>
    </source>
</reference>
<sequence>YKEILDRLYRRVVACKPLTLLPVYAPPSE</sequence>
<comment type="caution">
    <text evidence="1">The sequence shown here is derived from an EMBL/GenBank/DDBJ whole genome shotgun (WGS) entry which is preliminary data.</text>
</comment>
<name>X1DR79_9ZZZZ</name>
<proteinExistence type="predicted"/>
<organism evidence="1">
    <name type="scientific">marine sediment metagenome</name>
    <dbReference type="NCBI Taxonomy" id="412755"/>
    <lineage>
        <taxon>unclassified sequences</taxon>
        <taxon>metagenomes</taxon>
        <taxon>ecological metagenomes</taxon>
    </lineage>
</organism>
<gene>
    <name evidence="1" type="ORF">S01H4_57893</name>
</gene>
<dbReference type="AlphaFoldDB" id="X1DR79"/>
<evidence type="ECO:0000313" key="1">
    <source>
        <dbReference type="EMBL" id="GAH10770.1"/>
    </source>
</evidence>
<dbReference type="EMBL" id="BART01033759">
    <property type="protein sequence ID" value="GAH10770.1"/>
    <property type="molecule type" value="Genomic_DNA"/>
</dbReference>